<evidence type="ECO:0000256" key="1">
    <source>
        <dbReference type="SAM" id="MobiDB-lite"/>
    </source>
</evidence>
<name>A0A0L0BZF4_LUCCU</name>
<dbReference type="AlphaFoldDB" id="A0A0L0BZF4"/>
<evidence type="ECO:0000313" key="2">
    <source>
        <dbReference type="EMBL" id="KNC24624.1"/>
    </source>
</evidence>
<sequence>MRHGQMPFEQNCVPQCIGSQPGNGPKPVPMKSSIIQGIPPLVGRGLRETLLEAAVGLRRVSSPSSPPEPSTSSLKAGGVVETVVDSVVDATVVGLVAAEEDIPSVSSAKDEAVERSAATAEPFRHHLRKLFLLHLRSLNIVCRHSKYHDVSLEAKQRD</sequence>
<comment type="caution">
    <text evidence="2">The sequence shown here is derived from an EMBL/GenBank/DDBJ whole genome shotgun (WGS) entry which is preliminary data.</text>
</comment>
<accession>A0A0L0BZF4</accession>
<organism evidence="2 3">
    <name type="scientific">Lucilia cuprina</name>
    <name type="common">Green bottle fly</name>
    <name type="synonym">Australian sheep blowfly</name>
    <dbReference type="NCBI Taxonomy" id="7375"/>
    <lineage>
        <taxon>Eukaryota</taxon>
        <taxon>Metazoa</taxon>
        <taxon>Ecdysozoa</taxon>
        <taxon>Arthropoda</taxon>
        <taxon>Hexapoda</taxon>
        <taxon>Insecta</taxon>
        <taxon>Pterygota</taxon>
        <taxon>Neoptera</taxon>
        <taxon>Endopterygota</taxon>
        <taxon>Diptera</taxon>
        <taxon>Brachycera</taxon>
        <taxon>Muscomorpha</taxon>
        <taxon>Oestroidea</taxon>
        <taxon>Calliphoridae</taxon>
        <taxon>Luciliinae</taxon>
        <taxon>Lucilia</taxon>
    </lineage>
</organism>
<feature type="region of interest" description="Disordered" evidence="1">
    <location>
        <begin position="57"/>
        <end position="76"/>
    </location>
</feature>
<dbReference type="Proteomes" id="UP000037069">
    <property type="component" value="Unassembled WGS sequence"/>
</dbReference>
<dbReference type="EMBL" id="JRES01001205">
    <property type="protein sequence ID" value="KNC24624.1"/>
    <property type="molecule type" value="Genomic_DNA"/>
</dbReference>
<proteinExistence type="predicted"/>
<keyword evidence="3" id="KW-1185">Reference proteome</keyword>
<protein>
    <submittedName>
        <fullName evidence="2">Uncharacterized protein</fullName>
    </submittedName>
</protein>
<gene>
    <name evidence="2" type="ORF">FF38_09635</name>
</gene>
<reference evidence="2 3" key="1">
    <citation type="journal article" date="2015" name="Nat. Commun.">
        <title>Lucilia cuprina genome unlocks parasitic fly biology to underpin future interventions.</title>
        <authorList>
            <person name="Anstead C.A."/>
            <person name="Korhonen P.K."/>
            <person name="Young N.D."/>
            <person name="Hall R.S."/>
            <person name="Jex A.R."/>
            <person name="Murali S.C."/>
            <person name="Hughes D.S."/>
            <person name="Lee S.F."/>
            <person name="Perry T."/>
            <person name="Stroehlein A.J."/>
            <person name="Ansell B.R."/>
            <person name="Breugelmans B."/>
            <person name="Hofmann A."/>
            <person name="Qu J."/>
            <person name="Dugan S."/>
            <person name="Lee S.L."/>
            <person name="Chao H."/>
            <person name="Dinh H."/>
            <person name="Han Y."/>
            <person name="Doddapaneni H.V."/>
            <person name="Worley K.C."/>
            <person name="Muzny D.M."/>
            <person name="Ioannidis P."/>
            <person name="Waterhouse R.M."/>
            <person name="Zdobnov E.M."/>
            <person name="James P.J."/>
            <person name="Bagnall N.H."/>
            <person name="Kotze A.C."/>
            <person name="Gibbs R.A."/>
            <person name="Richards S."/>
            <person name="Batterham P."/>
            <person name="Gasser R.B."/>
        </authorList>
    </citation>
    <scope>NUCLEOTIDE SEQUENCE [LARGE SCALE GENOMIC DNA]</scope>
    <source>
        <strain evidence="2 3">LS</strain>
        <tissue evidence="2">Full body</tissue>
    </source>
</reference>
<evidence type="ECO:0000313" key="3">
    <source>
        <dbReference type="Proteomes" id="UP000037069"/>
    </source>
</evidence>